<accession>A0ABQ8GBI6</accession>
<evidence type="ECO:0000313" key="3">
    <source>
        <dbReference type="Proteomes" id="UP000774617"/>
    </source>
</evidence>
<feature type="region of interest" description="Disordered" evidence="1">
    <location>
        <begin position="1"/>
        <end position="44"/>
    </location>
</feature>
<evidence type="ECO:0000256" key="1">
    <source>
        <dbReference type="SAM" id="MobiDB-lite"/>
    </source>
</evidence>
<keyword evidence="3" id="KW-1185">Reference proteome</keyword>
<proteinExistence type="predicted"/>
<gene>
    <name evidence="2" type="ORF">B0J12DRAFT_77768</name>
</gene>
<comment type="caution">
    <text evidence="2">The sequence shown here is derived from an EMBL/GenBank/DDBJ whole genome shotgun (WGS) entry which is preliminary data.</text>
</comment>
<reference evidence="2 3" key="1">
    <citation type="journal article" date="2021" name="Nat. Commun.">
        <title>Genetic determinants of endophytism in the Arabidopsis root mycobiome.</title>
        <authorList>
            <person name="Mesny F."/>
            <person name="Miyauchi S."/>
            <person name="Thiergart T."/>
            <person name="Pickel B."/>
            <person name="Atanasova L."/>
            <person name="Karlsson M."/>
            <person name="Huettel B."/>
            <person name="Barry K.W."/>
            <person name="Haridas S."/>
            <person name="Chen C."/>
            <person name="Bauer D."/>
            <person name="Andreopoulos W."/>
            <person name="Pangilinan J."/>
            <person name="LaButti K."/>
            <person name="Riley R."/>
            <person name="Lipzen A."/>
            <person name="Clum A."/>
            <person name="Drula E."/>
            <person name="Henrissat B."/>
            <person name="Kohler A."/>
            <person name="Grigoriev I.V."/>
            <person name="Martin F.M."/>
            <person name="Hacquard S."/>
        </authorList>
    </citation>
    <scope>NUCLEOTIDE SEQUENCE [LARGE SCALE GENOMIC DNA]</scope>
    <source>
        <strain evidence="2 3">MPI-SDFR-AT-0080</strain>
    </source>
</reference>
<sequence>MLSTARHAHLIIACDPHSEMPKSRNRSRPPAFDKSGGDSGRPVSCYRGVAERYANYQEPPSTGRNILHRPAKSKASKNFPHTLKEATQWNNQQSESKRKHRPLTYADNAEPDAQLVLVVDSFRPVNRGPPFYIHKGRTHRPLTWSHVLHNRQLSHYLECKSFANKASLPEDYCADNNASLDKHDQAYNQEDIKEYVQEDGEEDDQEGRQREDHVVELPDIDGEPRATVEEGGAMEQEPEEHIAAIDPEGWTKSVYQAVPDSEHGTQLIQVGASEQLPRFHINGPGLLFPEHTSVAEKEHSMPHRPHIQAKALFGLY</sequence>
<organism evidence="2 3">
    <name type="scientific">Macrophomina phaseolina</name>
    <dbReference type="NCBI Taxonomy" id="35725"/>
    <lineage>
        <taxon>Eukaryota</taxon>
        <taxon>Fungi</taxon>
        <taxon>Dikarya</taxon>
        <taxon>Ascomycota</taxon>
        <taxon>Pezizomycotina</taxon>
        <taxon>Dothideomycetes</taxon>
        <taxon>Dothideomycetes incertae sedis</taxon>
        <taxon>Botryosphaeriales</taxon>
        <taxon>Botryosphaeriaceae</taxon>
        <taxon>Macrophomina</taxon>
    </lineage>
</organism>
<name>A0ABQ8GBI6_9PEZI</name>
<evidence type="ECO:0000313" key="2">
    <source>
        <dbReference type="EMBL" id="KAH7051084.1"/>
    </source>
</evidence>
<protein>
    <submittedName>
        <fullName evidence="2">Uncharacterized protein</fullName>
    </submittedName>
</protein>
<dbReference type="Proteomes" id="UP000774617">
    <property type="component" value="Unassembled WGS sequence"/>
</dbReference>
<dbReference type="EMBL" id="JAGTJR010000012">
    <property type="protein sequence ID" value="KAH7051084.1"/>
    <property type="molecule type" value="Genomic_DNA"/>
</dbReference>